<dbReference type="InterPro" id="IPR003148">
    <property type="entry name" value="RCK_N"/>
</dbReference>
<dbReference type="InterPro" id="IPR047871">
    <property type="entry name" value="K_chnl_Slo-like"/>
</dbReference>
<feature type="compositionally biased region" description="Acidic residues" evidence="12">
    <location>
        <begin position="735"/>
        <end position="744"/>
    </location>
</feature>
<evidence type="ECO:0000313" key="17">
    <source>
        <dbReference type="EMBL" id="CAK0900105.1"/>
    </source>
</evidence>
<feature type="compositionally biased region" description="Basic and acidic residues" evidence="12">
    <location>
        <begin position="518"/>
        <end position="535"/>
    </location>
</feature>
<dbReference type="Pfam" id="PF03493">
    <property type="entry name" value="BK_channel_a"/>
    <property type="match status" value="1"/>
</dbReference>
<evidence type="ECO:0000256" key="2">
    <source>
        <dbReference type="ARBA" id="ARBA00022448"/>
    </source>
</evidence>
<evidence type="ECO:0000256" key="12">
    <source>
        <dbReference type="SAM" id="MobiDB-lite"/>
    </source>
</evidence>
<organism evidence="17 18">
    <name type="scientific">Prorocentrum cordatum</name>
    <dbReference type="NCBI Taxonomy" id="2364126"/>
    <lineage>
        <taxon>Eukaryota</taxon>
        <taxon>Sar</taxon>
        <taxon>Alveolata</taxon>
        <taxon>Dinophyceae</taxon>
        <taxon>Prorocentrales</taxon>
        <taxon>Prorocentraceae</taxon>
        <taxon>Prorocentrum</taxon>
    </lineage>
</organism>
<evidence type="ECO:0000256" key="11">
    <source>
        <dbReference type="ARBA" id="ARBA00034430"/>
    </source>
</evidence>
<dbReference type="Gene3D" id="1.10.287.70">
    <property type="match status" value="1"/>
</dbReference>
<feature type="region of interest" description="Disordered" evidence="12">
    <location>
        <begin position="724"/>
        <end position="857"/>
    </location>
</feature>
<dbReference type="InterPro" id="IPR003929">
    <property type="entry name" value="K_chnl_BK_asu"/>
</dbReference>
<keyword evidence="18" id="KW-1185">Reference proteome</keyword>
<comment type="subcellular location">
    <subcellularLocation>
        <location evidence="1">Membrane</location>
        <topology evidence="1">Multi-pass membrane protein</topology>
    </subcellularLocation>
</comment>
<feature type="domain" description="Calcium-activated potassium channel BK alpha subunit" evidence="14">
    <location>
        <begin position="572"/>
        <end position="623"/>
    </location>
</feature>
<evidence type="ECO:0000256" key="13">
    <source>
        <dbReference type="SAM" id="Phobius"/>
    </source>
</evidence>
<evidence type="ECO:0000256" key="3">
    <source>
        <dbReference type="ARBA" id="ARBA00022538"/>
    </source>
</evidence>
<feature type="transmembrane region" description="Helical" evidence="13">
    <location>
        <begin position="29"/>
        <end position="51"/>
    </location>
</feature>
<feature type="region of interest" description="Disordered" evidence="12">
    <location>
        <begin position="518"/>
        <end position="579"/>
    </location>
</feature>
<keyword evidence="10" id="KW-0407">Ion channel</keyword>
<name>A0ABN9XP62_9DINO</name>
<feature type="transmembrane region" description="Helical" evidence="13">
    <location>
        <begin position="282"/>
        <end position="300"/>
    </location>
</feature>
<feature type="domain" description="RCK N-terminal" evidence="16">
    <location>
        <begin position="399"/>
        <end position="463"/>
    </location>
</feature>
<comment type="catalytic activity">
    <reaction evidence="11">
        <text>K(+)(in) = K(+)(out)</text>
        <dbReference type="Rhea" id="RHEA:29463"/>
        <dbReference type="ChEBI" id="CHEBI:29103"/>
    </reaction>
</comment>
<dbReference type="Pfam" id="PF07885">
    <property type="entry name" value="Ion_trans_2"/>
    <property type="match status" value="1"/>
</dbReference>
<evidence type="ECO:0008006" key="19">
    <source>
        <dbReference type="Google" id="ProtNLM"/>
    </source>
</evidence>
<dbReference type="SUPFAM" id="SSF81324">
    <property type="entry name" value="Voltage-gated potassium channels"/>
    <property type="match status" value="1"/>
</dbReference>
<evidence type="ECO:0000256" key="9">
    <source>
        <dbReference type="ARBA" id="ARBA00023136"/>
    </source>
</evidence>
<evidence type="ECO:0000256" key="10">
    <source>
        <dbReference type="ARBA" id="ARBA00023303"/>
    </source>
</evidence>
<evidence type="ECO:0000259" key="14">
    <source>
        <dbReference type="Pfam" id="PF03493"/>
    </source>
</evidence>
<keyword evidence="3" id="KW-0633">Potassium transport</keyword>
<reference evidence="17" key="1">
    <citation type="submission" date="2023-10" db="EMBL/GenBank/DDBJ databases">
        <authorList>
            <person name="Chen Y."/>
            <person name="Shah S."/>
            <person name="Dougan E. K."/>
            <person name="Thang M."/>
            <person name="Chan C."/>
        </authorList>
    </citation>
    <scope>NUCLEOTIDE SEQUENCE [LARGE SCALE GENOMIC DNA]</scope>
</reference>
<comment type="caution">
    <text evidence="17">The sequence shown here is derived from an EMBL/GenBank/DDBJ whole genome shotgun (WGS) entry which is preliminary data.</text>
</comment>
<feature type="transmembrane region" description="Helical" evidence="13">
    <location>
        <begin position="252"/>
        <end position="270"/>
    </location>
</feature>
<dbReference type="PANTHER" id="PTHR10027">
    <property type="entry name" value="CALCIUM-ACTIVATED POTASSIUM CHANNEL ALPHA CHAIN"/>
    <property type="match status" value="1"/>
</dbReference>
<keyword evidence="8" id="KW-0406">Ion transport</keyword>
<proteinExistence type="predicted"/>
<keyword evidence="2" id="KW-0813">Transport</keyword>
<dbReference type="Proteomes" id="UP001189429">
    <property type="component" value="Unassembled WGS sequence"/>
</dbReference>
<evidence type="ECO:0000256" key="4">
    <source>
        <dbReference type="ARBA" id="ARBA00022692"/>
    </source>
</evidence>
<evidence type="ECO:0000259" key="15">
    <source>
        <dbReference type="Pfam" id="PF07885"/>
    </source>
</evidence>
<keyword evidence="6" id="KW-0630">Potassium</keyword>
<feature type="compositionally biased region" description="Low complexity" evidence="12">
    <location>
        <begin position="787"/>
        <end position="796"/>
    </location>
</feature>
<sequence length="1419" mass="156179">MSADVSCRQVPSAPGVCPAEEVIIPWADWFPAFLLWPAVVQAALVAVFWALSKNFRWAVRRCRPFRRFLKTWVGTPDYAAKRYRWLIGALVIEMMASSMSVSVWFSTVYKRQTSVEERNLLVVASLVSLVNWVTGSLQNECSVESLLRAGNIVNTFTIVPMLSGYFKQDAGGHEWASLQFLRAYNVVHAFRRIQRLSLELQQKKMFFMVTVVVLRVVALVVILAGVIFTVEILGDPPGLRDAFVASQGGDSISAFQMFYWTVVTLTTVGFGDFAPRTTLSRFLTVFFIITGVVYIAVAQFKFQEALLEIVEGSGLYHGKHGQKHVVVILCSKKRAMSFRSLVAGFLREILHSNSQAEWPNVVIFSRHPWDDDTGKAKRKGQKGQVATFAEFLVEEGFAIAMRERVTFIVGSTSSQEDLDRAGVGLSEMTFLLSDVNSTSPSQDDEDSIYSAVTIKDFYPSVRLRMMLLKPQSKELAVQSGIEIVRCFSLRELKAGMLAQNVRCHGIVPVLTSMLKSVDDDKVPSRHKKANAEGRRTTCVPPHAPLEHNHSDMQDASSHRAFTPFSDRPSAQTGDGDEPEWLKEYKSGVQRSLYGFELDKEYAGCSFAELASRIFQDTGAVVIACFINSKLVVCKQDGDIVQPGTIMFAVASSPKALDPCRKAGATRDHWRQSLFSTREANLRSLYKEGPRVAAAQFMGHDLRGPVLMPEAMLDLDDDRVVKRQSLESSAGTIDCGSEEGSDEGDSPLSPPSPPSPTRLRRRASLQSMPEEPQDRRTPMRSSAHQRQAAAPLASLPATTPPSAPASPWRARDRRVTEAGAFLHGEPRPSPPHNRQPSAALATEADSPSERAARATEEVDHRETAACCFEPARRGGAAAPAALRAGGPGPQDSGRRGRVPAEAAYRFSSETSEVGQPVLGLASDRSDEVLAHGQRQVLTSVEGSNERGELLHVAQGQRGMRGSVQSMISAGGADLYPQSRPRPSTLVIDEQEGGVSRRFSMEGGMRQSARHSVSSARHSVMSLGYDAHARDPASDVRQRVLEMRRAVREAGEAPDLVVVVVCHGEAWQQVHTFVSALRATYQPVHSPIIILTPMPPPPLLFEDAASLDLAILEGSCTKVQALLEAGILEASAVVVMTGATEEWHVGENLYRDSKVVLCAQVLECWCGVSEREVFTTYELQDSTSVRVLPKLMPKVAVDFDRLVLPSSTFSDGHLSPMKGSTDSVLAMQAMAEQEMVAYSERPPEVDHEDSSFQDYGTSAIFHPRFAAGQIFTPELWGAMLGRIYYMPAIIELIEALALPHVRGQVAFPWQIRVPPSYVDKEYSTLFLDLAMGYRPGAKDIDPPPQRESVESLLDSSAVGDVYRKRRTTLMNGVRLSNKPRPAVCVALYRRRDVDASWDVAPKNRVIRDSFEPSAAVAQADA</sequence>
<dbReference type="PANTHER" id="PTHR10027:SF10">
    <property type="entry name" value="SLOWPOKE 2, ISOFORM D"/>
    <property type="match status" value="1"/>
</dbReference>
<evidence type="ECO:0000256" key="8">
    <source>
        <dbReference type="ARBA" id="ARBA00023065"/>
    </source>
</evidence>
<evidence type="ECO:0000313" key="18">
    <source>
        <dbReference type="Proteomes" id="UP001189429"/>
    </source>
</evidence>
<keyword evidence="4 13" id="KW-0812">Transmembrane</keyword>
<keyword evidence="5" id="KW-0631">Potassium channel</keyword>
<accession>A0ABN9XP62</accession>
<dbReference type="EMBL" id="CAUYUJ010020726">
    <property type="protein sequence ID" value="CAK0900105.1"/>
    <property type="molecule type" value="Genomic_DNA"/>
</dbReference>
<evidence type="ECO:0000256" key="5">
    <source>
        <dbReference type="ARBA" id="ARBA00022826"/>
    </source>
</evidence>
<feature type="transmembrane region" description="Helical" evidence="13">
    <location>
        <begin position="205"/>
        <end position="232"/>
    </location>
</feature>
<evidence type="ECO:0000256" key="1">
    <source>
        <dbReference type="ARBA" id="ARBA00004141"/>
    </source>
</evidence>
<dbReference type="InterPro" id="IPR013099">
    <property type="entry name" value="K_chnl_dom"/>
</dbReference>
<evidence type="ECO:0000256" key="6">
    <source>
        <dbReference type="ARBA" id="ARBA00022958"/>
    </source>
</evidence>
<feature type="domain" description="Potassium channel" evidence="15">
    <location>
        <begin position="218"/>
        <end position="306"/>
    </location>
</feature>
<gene>
    <name evidence="17" type="ORF">PCOR1329_LOCUS77494</name>
</gene>
<evidence type="ECO:0000256" key="7">
    <source>
        <dbReference type="ARBA" id="ARBA00022989"/>
    </source>
</evidence>
<feature type="domain" description="RCK N-terminal" evidence="16">
    <location>
        <begin position="1057"/>
        <end position="1159"/>
    </location>
</feature>
<feature type="compositionally biased region" description="Basic and acidic residues" evidence="12">
    <location>
        <begin position="846"/>
        <end position="857"/>
    </location>
</feature>
<dbReference type="Gene3D" id="3.40.50.720">
    <property type="entry name" value="NAD(P)-binding Rossmann-like Domain"/>
    <property type="match status" value="1"/>
</dbReference>
<protein>
    <recommendedName>
        <fullName evidence="19">Potassium channel domain-containing protein</fullName>
    </recommendedName>
</protein>
<keyword evidence="7 13" id="KW-1133">Transmembrane helix</keyword>
<dbReference type="Pfam" id="PF22614">
    <property type="entry name" value="Slo-like_RCK"/>
    <property type="match status" value="2"/>
</dbReference>
<evidence type="ECO:0000259" key="16">
    <source>
        <dbReference type="Pfam" id="PF22614"/>
    </source>
</evidence>
<keyword evidence="9 13" id="KW-0472">Membrane</keyword>